<dbReference type="GO" id="GO:0016887">
    <property type="term" value="F:ATP hydrolysis activity"/>
    <property type="evidence" value="ECO:0007669"/>
    <property type="project" value="InterPro"/>
</dbReference>
<dbReference type="Pfam" id="PF13401">
    <property type="entry name" value="AAA_22"/>
    <property type="match status" value="1"/>
</dbReference>
<feature type="domain" description="OmpR/PhoB-type" evidence="3">
    <location>
        <begin position="42"/>
        <end position="118"/>
    </location>
</feature>
<proteinExistence type="inferred from homology"/>
<reference evidence="5 6" key="1">
    <citation type="submission" date="2019-11" db="EMBL/GenBank/DDBJ databases">
        <title>Draft genome of Amycolatopsis RM579.</title>
        <authorList>
            <person name="Duangmal K."/>
            <person name="Mingma R."/>
        </authorList>
    </citation>
    <scope>NUCLEOTIDE SEQUENCE [LARGE SCALE GENOMIC DNA]</scope>
    <source>
        <strain evidence="5 6">RM579</strain>
    </source>
</reference>
<dbReference type="SUPFAM" id="SSF52540">
    <property type="entry name" value="P-loop containing nucleoside triphosphate hydrolases"/>
    <property type="match status" value="1"/>
</dbReference>
<dbReference type="InterPro" id="IPR005158">
    <property type="entry name" value="BTAD"/>
</dbReference>
<dbReference type="OrthoDB" id="9812579at2"/>
<dbReference type="InterPro" id="IPR058852">
    <property type="entry name" value="HTH_77"/>
</dbReference>
<evidence type="ECO:0000256" key="1">
    <source>
        <dbReference type="ARBA" id="ARBA00005820"/>
    </source>
</evidence>
<sequence>MSGLTEPALDLGRYRTGGWCVTADEPLSFRLLGPVTALDGTGAPLVLGGPRRRAVLAALLLERGRSLPVERLVELLWPAPAPSSAATMVHGAVAALRRALESRGGPRVLVTRDGGYAVEVLAEQLDIARFETALAEGRRDLAPAPGKAARLLAQALAEWRGPALAGVEETFARAAAQRLDELRVEARALRVDAELRLGHHGAIVAELETLAAEHPLREDVCALLMLALYRCGRQAEALAAYRRLRTVLAGELGVEPEKRLSDLHLAVLRHDPALHPGPAGTAVLPAPLGSFVGRGGDVDRIGALLRAHRLVTLTGPGGVGKTRLAVEIARREADAEAVIVDLAPLADPALLQGLVAEALGVRAEPGQPLARTVAAALAVRPALLVLDNCEHLVAESATLVQLLLAAAAPLRVLATSREPLGVPGERVYSVHPLSIPSEGESAEQAAASAAVRLFGDRAAATGSGFTVTAANVALIGELCRRLDGLPLAIELAAARAATLPLAKLVDRLNDPFALLESVTRAADPRHRSLAATLAWGHGLLGDTERSLFARLAVFPGRFDLAAANAVSGGPAEVELPLARLVASSLVQPEEQSDGGMRYRLLETVRAYAAAQLDPRGHCEVAEQHAAHYLAVAEEAQPRLFAPRSGPWLARLHTERDNLRAALAWSFAHDPQRGVRLVNCLWHYWDLRGARDEGLYWVHKALTAAGSGPERLPLLSAGSLLHLGRADLADSEQWAGEQLALGRAHEAPSWTGDALALLATVDWARGRYDRAQRRYEDGVSLSLAGGDVWGASLAEAQLARLHRDRREPDAARAMALRALAHAEEPGESTARGLARDVLASIEHRWGDAEEAARLTGEALALYREVNYAEGEASALRSAATIALGAARTADARAAFQAALEVCRRIGHRAGTAEALEGLAEVAAVTGSSDQAAALNAEAARLRDETGIPRLAGD</sequence>
<comment type="similarity">
    <text evidence="1">Belongs to the AfsR/DnrI/RedD regulatory family.</text>
</comment>
<dbReference type="Pfam" id="PF03704">
    <property type="entry name" value="BTAD"/>
    <property type="match status" value="1"/>
</dbReference>
<protein>
    <submittedName>
        <fullName evidence="5">AAA family ATPase</fullName>
    </submittedName>
</protein>
<dbReference type="Pfam" id="PF25872">
    <property type="entry name" value="HTH_77"/>
    <property type="match status" value="1"/>
</dbReference>
<organism evidence="5 6">
    <name type="scientific">Amycolatopsis pithecellobii</name>
    <dbReference type="NCBI Taxonomy" id="664692"/>
    <lineage>
        <taxon>Bacteria</taxon>
        <taxon>Bacillati</taxon>
        <taxon>Actinomycetota</taxon>
        <taxon>Actinomycetes</taxon>
        <taxon>Pseudonocardiales</taxon>
        <taxon>Pseudonocardiaceae</taxon>
        <taxon>Amycolatopsis</taxon>
    </lineage>
</organism>
<keyword evidence="6" id="KW-1185">Reference proteome</keyword>
<dbReference type="SMART" id="SM01043">
    <property type="entry name" value="BTAD"/>
    <property type="match status" value="1"/>
</dbReference>
<dbReference type="Gene3D" id="1.25.40.10">
    <property type="entry name" value="Tetratricopeptide repeat domain"/>
    <property type="match status" value="2"/>
</dbReference>
<dbReference type="PANTHER" id="PTHR47691">
    <property type="entry name" value="REGULATOR-RELATED"/>
    <property type="match status" value="1"/>
</dbReference>
<dbReference type="InterPro" id="IPR016032">
    <property type="entry name" value="Sig_transdc_resp-reg_C-effctor"/>
</dbReference>
<dbReference type="InterPro" id="IPR049945">
    <property type="entry name" value="AAA_22"/>
</dbReference>
<evidence type="ECO:0000313" key="5">
    <source>
        <dbReference type="EMBL" id="MTD53125.1"/>
    </source>
</evidence>
<comment type="caution">
    <text evidence="5">The sequence shown here is derived from an EMBL/GenBank/DDBJ whole genome shotgun (WGS) entry which is preliminary data.</text>
</comment>
<dbReference type="Gene3D" id="1.10.10.10">
    <property type="entry name" value="Winged helix-like DNA-binding domain superfamily/Winged helix DNA-binding domain"/>
    <property type="match status" value="1"/>
</dbReference>
<evidence type="ECO:0000313" key="6">
    <source>
        <dbReference type="Proteomes" id="UP000440096"/>
    </source>
</evidence>
<dbReference type="EMBL" id="WMBA01000004">
    <property type="protein sequence ID" value="MTD53125.1"/>
    <property type="molecule type" value="Genomic_DNA"/>
</dbReference>
<dbReference type="InterPro" id="IPR027417">
    <property type="entry name" value="P-loop_NTPase"/>
</dbReference>
<feature type="domain" description="Bacterial transcriptional activator" evidence="4">
    <location>
        <begin position="125"/>
        <end position="268"/>
    </location>
</feature>
<dbReference type="PANTHER" id="PTHR47691:SF3">
    <property type="entry name" value="HTH-TYPE TRANSCRIPTIONAL REGULATOR RV0890C-RELATED"/>
    <property type="match status" value="1"/>
</dbReference>
<evidence type="ECO:0000256" key="2">
    <source>
        <dbReference type="ARBA" id="ARBA00023125"/>
    </source>
</evidence>
<dbReference type="InterPro" id="IPR011990">
    <property type="entry name" value="TPR-like_helical_dom_sf"/>
</dbReference>
<keyword evidence="2" id="KW-0238">DNA-binding</keyword>
<dbReference type="GO" id="GO:0000160">
    <property type="term" value="P:phosphorelay signal transduction system"/>
    <property type="evidence" value="ECO:0007669"/>
    <property type="project" value="InterPro"/>
</dbReference>
<dbReference type="InterPro" id="IPR036388">
    <property type="entry name" value="WH-like_DNA-bd_sf"/>
</dbReference>
<dbReference type="SUPFAM" id="SSF46894">
    <property type="entry name" value="C-terminal effector domain of the bipartite response regulators"/>
    <property type="match status" value="1"/>
</dbReference>
<evidence type="ECO:0000259" key="4">
    <source>
        <dbReference type="SMART" id="SM01043"/>
    </source>
</evidence>
<gene>
    <name evidence="5" type="ORF">GKO32_03905</name>
</gene>
<dbReference type="InterPro" id="IPR001867">
    <property type="entry name" value="OmpR/PhoB-type_DNA-bd"/>
</dbReference>
<dbReference type="GO" id="GO:0006355">
    <property type="term" value="P:regulation of DNA-templated transcription"/>
    <property type="evidence" value="ECO:0007669"/>
    <property type="project" value="InterPro"/>
</dbReference>
<dbReference type="PRINTS" id="PR00364">
    <property type="entry name" value="DISEASERSIST"/>
</dbReference>
<dbReference type="SMART" id="SM00862">
    <property type="entry name" value="Trans_reg_C"/>
    <property type="match status" value="1"/>
</dbReference>
<dbReference type="AlphaFoldDB" id="A0A6N7YJN7"/>
<dbReference type="SUPFAM" id="SSF48452">
    <property type="entry name" value="TPR-like"/>
    <property type="match status" value="3"/>
</dbReference>
<dbReference type="Proteomes" id="UP000440096">
    <property type="component" value="Unassembled WGS sequence"/>
</dbReference>
<dbReference type="GO" id="GO:0003677">
    <property type="term" value="F:DNA binding"/>
    <property type="evidence" value="ECO:0007669"/>
    <property type="project" value="UniProtKB-KW"/>
</dbReference>
<name>A0A6N7YJN7_9PSEU</name>
<accession>A0A6N7YJN7</accession>
<evidence type="ECO:0000259" key="3">
    <source>
        <dbReference type="SMART" id="SM00862"/>
    </source>
</evidence>
<dbReference type="Gene3D" id="3.40.50.300">
    <property type="entry name" value="P-loop containing nucleotide triphosphate hydrolases"/>
    <property type="match status" value="1"/>
</dbReference>
<dbReference type="CDD" id="cd15831">
    <property type="entry name" value="BTAD"/>
    <property type="match status" value="1"/>
</dbReference>